<proteinExistence type="predicted"/>
<reference evidence="2 3" key="1">
    <citation type="submission" date="2016-04" db="EMBL/GenBank/DDBJ databases">
        <title>A degradative enzymes factory behind the ericoid mycorrhizal symbiosis.</title>
        <authorList>
            <consortium name="DOE Joint Genome Institute"/>
            <person name="Martino E."/>
            <person name="Morin E."/>
            <person name="Grelet G."/>
            <person name="Kuo A."/>
            <person name="Kohler A."/>
            <person name="Daghino S."/>
            <person name="Barry K."/>
            <person name="Choi C."/>
            <person name="Cichocki N."/>
            <person name="Clum A."/>
            <person name="Copeland A."/>
            <person name="Hainaut M."/>
            <person name="Haridas S."/>
            <person name="Labutti K."/>
            <person name="Lindquist E."/>
            <person name="Lipzen A."/>
            <person name="Khouja H.-R."/>
            <person name="Murat C."/>
            <person name="Ohm R."/>
            <person name="Olson A."/>
            <person name="Spatafora J."/>
            <person name="Veneault-Fourrey C."/>
            <person name="Henrissat B."/>
            <person name="Grigoriev I."/>
            <person name="Martin F."/>
            <person name="Perotto S."/>
        </authorList>
    </citation>
    <scope>NUCLEOTIDE SEQUENCE [LARGE SCALE GENOMIC DNA]</scope>
    <source>
        <strain evidence="2 3">F</strain>
    </source>
</reference>
<feature type="chain" id="PRO_5014392760" evidence="1">
    <location>
        <begin position="21"/>
        <end position="199"/>
    </location>
</feature>
<dbReference type="AlphaFoldDB" id="A0A2J6S0V7"/>
<organism evidence="2 3">
    <name type="scientific">Hyaloscypha variabilis (strain UAMH 11265 / GT02V1 / F)</name>
    <name type="common">Meliniomyces variabilis</name>
    <dbReference type="NCBI Taxonomy" id="1149755"/>
    <lineage>
        <taxon>Eukaryota</taxon>
        <taxon>Fungi</taxon>
        <taxon>Dikarya</taxon>
        <taxon>Ascomycota</taxon>
        <taxon>Pezizomycotina</taxon>
        <taxon>Leotiomycetes</taxon>
        <taxon>Helotiales</taxon>
        <taxon>Hyaloscyphaceae</taxon>
        <taxon>Hyaloscypha</taxon>
        <taxon>Hyaloscypha variabilis</taxon>
    </lineage>
</organism>
<dbReference type="OrthoDB" id="5230873at2759"/>
<gene>
    <name evidence="2" type="ORF">L207DRAFT_454009</name>
</gene>
<evidence type="ECO:0000313" key="2">
    <source>
        <dbReference type="EMBL" id="PMD44404.1"/>
    </source>
</evidence>
<feature type="signal peptide" evidence="1">
    <location>
        <begin position="1"/>
        <end position="20"/>
    </location>
</feature>
<dbReference type="Proteomes" id="UP000235786">
    <property type="component" value="Unassembled WGS sequence"/>
</dbReference>
<evidence type="ECO:0000313" key="3">
    <source>
        <dbReference type="Proteomes" id="UP000235786"/>
    </source>
</evidence>
<keyword evidence="1" id="KW-0732">Signal</keyword>
<evidence type="ECO:0000256" key="1">
    <source>
        <dbReference type="SAM" id="SignalP"/>
    </source>
</evidence>
<name>A0A2J6S0V7_HYAVF</name>
<sequence length="199" mass="20665">MLFNSARAASWLSLCSLSSAASLPHKRATESGVSLFVYGTDSSGNGPNGGPIIYVDGLAYTGTTVAPSWATVATNITFTLDPDSTTTAWTISPSNSTVTFNSTESLYIVPTTGSFTQVGFSSSSATLPTDAVTTGFSFFGTNVAYAADESDYELMFWAVPTNSSGLYALYWDAAASTADLVNGSFPVTIKTTAPTVLTS</sequence>
<dbReference type="EMBL" id="KZ613941">
    <property type="protein sequence ID" value="PMD44404.1"/>
    <property type="molecule type" value="Genomic_DNA"/>
</dbReference>
<protein>
    <submittedName>
        <fullName evidence="2">Uncharacterized protein</fullName>
    </submittedName>
</protein>
<keyword evidence="3" id="KW-1185">Reference proteome</keyword>
<accession>A0A2J6S0V7</accession>